<sequence length="130" mass="13871">MPTTHDSIVPTATSHDRPRLVTPRDPGHTVASYKPNSNLLATRTKPDQSLPTDPYVTHKLSGLAAVVKSNLRAYIGIRSRERAAPHCAQPPVRLSDTESQLLGTAANPKETTSRPKAGSSITSTPATDVP</sequence>
<proteinExistence type="predicted"/>
<evidence type="ECO:0000313" key="1">
    <source>
        <dbReference type="EMBL" id="KAI0054238.1"/>
    </source>
</evidence>
<gene>
    <name evidence="1" type="ORF">BV25DRAFT_1843810</name>
</gene>
<accession>A0ACB8SCN1</accession>
<reference evidence="1" key="1">
    <citation type="submission" date="2021-03" db="EMBL/GenBank/DDBJ databases">
        <authorList>
            <consortium name="DOE Joint Genome Institute"/>
            <person name="Ahrendt S."/>
            <person name="Looney B.P."/>
            <person name="Miyauchi S."/>
            <person name="Morin E."/>
            <person name="Drula E."/>
            <person name="Courty P.E."/>
            <person name="Chicoki N."/>
            <person name="Fauchery L."/>
            <person name="Kohler A."/>
            <person name="Kuo A."/>
            <person name="Labutti K."/>
            <person name="Pangilinan J."/>
            <person name="Lipzen A."/>
            <person name="Riley R."/>
            <person name="Andreopoulos W."/>
            <person name="He G."/>
            <person name="Johnson J."/>
            <person name="Barry K.W."/>
            <person name="Grigoriev I.V."/>
            <person name="Nagy L."/>
            <person name="Hibbett D."/>
            <person name="Henrissat B."/>
            <person name="Matheny P.B."/>
            <person name="Labbe J."/>
            <person name="Martin F."/>
        </authorList>
    </citation>
    <scope>NUCLEOTIDE SEQUENCE</scope>
    <source>
        <strain evidence="1">HHB10654</strain>
    </source>
</reference>
<name>A0ACB8SCN1_9AGAM</name>
<protein>
    <submittedName>
        <fullName evidence="1">Uncharacterized protein</fullName>
    </submittedName>
</protein>
<dbReference type="Proteomes" id="UP000814140">
    <property type="component" value="Unassembled WGS sequence"/>
</dbReference>
<comment type="caution">
    <text evidence="1">The sequence shown here is derived from an EMBL/GenBank/DDBJ whole genome shotgun (WGS) entry which is preliminary data.</text>
</comment>
<keyword evidence="2" id="KW-1185">Reference proteome</keyword>
<reference evidence="1" key="2">
    <citation type="journal article" date="2022" name="New Phytol.">
        <title>Evolutionary transition to the ectomycorrhizal habit in the genomes of a hyperdiverse lineage of mushroom-forming fungi.</title>
        <authorList>
            <person name="Looney B."/>
            <person name="Miyauchi S."/>
            <person name="Morin E."/>
            <person name="Drula E."/>
            <person name="Courty P.E."/>
            <person name="Kohler A."/>
            <person name="Kuo A."/>
            <person name="LaButti K."/>
            <person name="Pangilinan J."/>
            <person name="Lipzen A."/>
            <person name="Riley R."/>
            <person name="Andreopoulos W."/>
            <person name="He G."/>
            <person name="Johnson J."/>
            <person name="Nolan M."/>
            <person name="Tritt A."/>
            <person name="Barry K.W."/>
            <person name="Grigoriev I.V."/>
            <person name="Nagy L.G."/>
            <person name="Hibbett D."/>
            <person name="Henrissat B."/>
            <person name="Matheny P.B."/>
            <person name="Labbe J."/>
            <person name="Martin F.M."/>
        </authorList>
    </citation>
    <scope>NUCLEOTIDE SEQUENCE</scope>
    <source>
        <strain evidence="1">HHB10654</strain>
    </source>
</reference>
<dbReference type="EMBL" id="MU277602">
    <property type="protein sequence ID" value="KAI0054238.1"/>
    <property type="molecule type" value="Genomic_DNA"/>
</dbReference>
<evidence type="ECO:0000313" key="2">
    <source>
        <dbReference type="Proteomes" id="UP000814140"/>
    </source>
</evidence>
<organism evidence="1 2">
    <name type="scientific">Artomyces pyxidatus</name>
    <dbReference type="NCBI Taxonomy" id="48021"/>
    <lineage>
        <taxon>Eukaryota</taxon>
        <taxon>Fungi</taxon>
        <taxon>Dikarya</taxon>
        <taxon>Basidiomycota</taxon>
        <taxon>Agaricomycotina</taxon>
        <taxon>Agaricomycetes</taxon>
        <taxon>Russulales</taxon>
        <taxon>Auriscalpiaceae</taxon>
        <taxon>Artomyces</taxon>
    </lineage>
</organism>